<keyword evidence="1" id="KW-0862">Zinc</keyword>
<dbReference type="AlphaFoldDB" id="A0A699WM46"/>
<feature type="non-terminal residue" evidence="4">
    <location>
        <position position="1"/>
    </location>
</feature>
<dbReference type="SUPFAM" id="SSF57756">
    <property type="entry name" value="Retrovirus zinc finger-like domains"/>
    <property type="match status" value="1"/>
</dbReference>
<keyword evidence="1" id="KW-0863">Zinc-finger</keyword>
<name>A0A699WM46_TANCI</name>
<accession>A0A699WM46</accession>
<evidence type="ECO:0000259" key="3">
    <source>
        <dbReference type="PROSITE" id="PS50158"/>
    </source>
</evidence>
<reference evidence="4" key="1">
    <citation type="journal article" date="2019" name="Sci. Rep.">
        <title>Draft genome of Tanacetum cinerariifolium, the natural source of mosquito coil.</title>
        <authorList>
            <person name="Yamashiro T."/>
            <person name="Shiraishi A."/>
            <person name="Satake H."/>
            <person name="Nakayama K."/>
        </authorList>
    </citation>
    <scope>NUCLEOTIDE SEQUENCE</scope>
</reference>
<feature type="region of interest" description="Disordered" evidence="2">
    <location>
        <begin position="67"/>
        <end position="94"/>
    </location>
</feature>
<dbReference type="GO" id="GO:0003676">
    <property type="term" value="F:nucleic acid binding"/>
    <property type="evidence" value="ECO:0007669"/>
    <property type="project" value="InterPro"/>
</dbReference>
<evidence type="ECO:0000256" key="1">
    <source>
        <dbReference type="PROSITE-ProRule" id="PRU00047"/>
    </source>
</evidence>
<comment type="caution">
    <text evidence="4">The sequence shown here is derived from an EMBL/GenBank/DDBJ whole genome shotgun (WGS) entry which is preliminary data.</text>
</comment>
<feature type="compositionally biased region" description="Low complexity" evidence="2">
    <location>
        <begin position="76"/>
        <end position="94"/>
    </location>
</feature>
<keyword evidence="1" id="KW-0479">Metal-binding</keyword>
<feature type="domain" description="CCHC-type" evidence="3">
    <location>
        <begin position="54"/>
        <end position="69"/>
    </location>
</feature>
<proteinExistence type="predicted"/>
<protein>
    <recommendedName>
        <fullName evidence="3">CCHC-type domain-containing protein</fullName>
    </recommendedName>
</protein>
<dbReference type="InterPro" id="IPR036875">
    <property type="entry name" value="Znf_CCHC_sf"/>
</dbReference>
<dbReference type="SMART" id="SM00343">
    <property type="entry name" value="ZnF_C2HC"/>
    <property type="match status" value="1"/>
</dbReference>
<dbReference type="InterPro" id="IPR001878">
    <property type="entry name" value="Znf_CCHC"/>
</dbReference>
<organism evidence="4">
    <name type="scientific">Tanacetum cinerariifolium</name>
    <name type="common">Dalmatian daisy</name>
    <name type="synonym">Chrysanthemum cinerariifolium</name>
    <dbReference type="NCBI Taxonomy" id="118510"/>
    <lineage>
        <taxon>Eukaryota</taxon>
        <taxon>Viridiplantae</taxon>
        <taxon>Streptophyta</taxon>
        <taxon>Embryophyta</taxon>
        <taxon>Tracheophyta</taxon>
        <taxon>Spermatophyta</taxon>
        <taxon>Magnoliopsida</taxon>
        <taxon>eudicotyledons</taxon>
        <taxon>Gunneridae</taxon>
        <taxon>Pentapetalae</taxon>
        <taxon>asterids</taxon>
        <taxon>campanulids</taxon>
        <taxon>Asterales</taxon>
        <taxon>Asteraceae</taxon>
        <taxon>Asteroideae</taxon>
        <taxon>Anthemideae</taxon>
        <taxon>Anthemidinae</taxon>
        <taxon>Tanacetum</taxon>
    </lineage>
</organism>
<evidence type="ECO:0000256" key="2">
    <source>
        <dbReference type="SAM" id="MobiDB-lite"/>
    </source>
</evidence>
<sequence length="94" mass="10405">DDTSRNTQHQQQPPKRNSVAWAYAIGKGDKKPYGGTKPLCTKCNHHHDGRCAPKCTNCKKIGHLVRDCKGPPTAANNNNNNNNNNNQNNNNNNN</sequence>
<evidence type="ECO:0000313" key="4">
    <source>
        <dbReference type="EMBL" id="GFD48223.1"/>
    </source>
</evidence>
<dbReference type="EMBL" id="BKCJ011717754">
    <property type="protein sequence ID" value="GFD48223.1"/>
    <property type="molecule type" value="Genomic_DNA"/>
</dbReference>
<dbReference type="Pfam" id="PF00098">
    <property type="entry name" value="zf-CCHC"/>
    <property type="match status" value="1"/>
</dbReference>
<gene>
    <name evidence="4" type="ORF">Tci_920192</name>
</gene>
<dbReference type="PROSITE" id="PS50158">
    <property type="entry name" value="ZF_CCHC"/>
    <property type="match status" value="1"/>
</dbReference>
<dbReference type="GO" id="GO:0008270">
    <property type="term" value="F:zinc ion binding"/>
    <property type="evidence" value="ECO:0007669"/>
    <property type="project" value="UniProtKB-KW"/>
</dbReference>